<keyword evidence="2" id="KW-1003">Cell membrane</keyword>
<evidence type="ECO:0000256" key="4">
    <source>
        <dbReference type="ARBA" id="ARBA00022989"/>
    </source>
</evidence>
<dbReference type="PANTHER" id="PTHR30619:SF1">
    <property type="entry name" value="RECOMBINATION PROTEIN 2"/>
    <property type="match status" value="1"/>
</dbReference>
<dbReference type="InterPro" id="IPR035681">
    <property type="entry name" value="ComA-like_MBL"/>
</dbReference>
<dbReference type="Pfam" id="PF03772">
    <property type="entry name" value="Competence"/>
    <property type="match status" value="1"/>
</dbReference>
<keyword evidence="4 6" id="KW-1133">Transmembrane helix</keyword>
<dbReference type="InterPro" id="IPR052159">
    <property type="entry name" value="Competence_DNA_uptake"/>
</dbReference>
<dbReference type="InterPro" id="IPR004477">
    <property type="entry name" value="ComEC_N"/>
</dbReference>
<organism evidence="8 9">
    <name type="scientific">Marinobacterium sediminicola</name>
    <dbReference type="NCBI Taxonomy" id="518898"/>
    <lineage>
        <taxon>Bacteria</taxon>
        <taxon>Pseudomonadati</taxon>
        <taxon>Pseudomonadota</taxon>
        <taxon>Gammaproteobacteria</taxon>
        <taxon>Oceanospirillales</taxon>
        <taxon>Oceanospirillaceae</taxon>
        <taxon>Marinobacterium</taxon>
    </lineage>
</organism>
<name>A0ABY1RX64_9GAMM</name>
<dbReference type="InterPro" id="IPR004797">
    <property type="entry name" value="Competence_ComEC/Rec2"/>
</dbReference>
<dbReference type="Proteomes" id="UP001159257">
    <property type="component" value="Unassembled WGS sequence"/>
</dbReference>
<feature type="transmembrane region" description="Helical" evidence="6">
    <location>
        <begin position="257"/>
        <end position="277"/>
    </location>
</feature>
<dbReference type="NCBIfam" id="TIGR00361">
    <property type="entry name" value="ComEC_Rec2"/>
    <property type="match status" value="1"/>
</dbReference>
<evidence type="ECO:0000256" key="2">
    <source>
        <dbReference type="ARBA" id="ARBA00022475"/>
    </source>
</evidence>
<dbReference type="SUPFAM" id="SSF56281">
    <property type="entry name" value="Metallo-hydrolase/oxidoreductase"/>
    <property type="match status" value="1"/>
</dbReference>
<feature type="transmembrane region" description="Helical" evidence="6">
    <location>
        <begin position="6"/>
        <end position="32"/>
    </location>
</feature>
<keyword evidence="9" id="KW-1185">Reference proteome</keyword>
<evidence type="ECO:0000256" key="6">
    <source>
        <dbReference type="SAM" id="Phobius"/>
    </source>
</evidence>
<dbReference type="PANTHER" id="PTHR30619">
    <property type="entry name" value="DNA INTERNALIZATION/COMPETENCE PROTEIN COMEC/REC2"/>
    <property type="match status" value="1"/>
</dbReference>
<dbReference type="SMART" id="SM00849">
    <property type="entry name" value="Lactamase_B"/>
    <property type="match status" value="1"/>
</dbReference>
<proteinExistence type="predicted"/>
<comment type="subcellular location">
    <subcellularLocation>
        <location evidence="1">Cell membrane</location>
        <topology evidence="1">Multi-pass membrane protein</topology>
    </subcellularLocation>
</comment>
<evidence type="ECO:0000256" key="3">
    <source>
        <dbReference type="ARBA" id="ARBA00022692"/>
    </source>
</evidence>
<feature type="transmembrane region" description="Helical" evidence="6">
    <location>
        <begin position="313"/>
        <end position="342"/>
    </location>
</feature>
<gene>
    <name evidence="8" type="ORF">SAMN04487964_102130</name>
</gene>
<feature type="transmembrane region" description="Helical" evidence="6">
    <location>
        <begin position="362"/>
        <end position="378"/>
    </location>
</feature>
<comment type="caution">
    <text evidence="8">The sequence shown here is derived from an EMBL/GenBank/DDBJ whole genome shotgun (WGS) entry which is preliminary data.</text>
</comment>
<accession>A0ABY1RX64</accession>
<dbReference type="InterPro" id="IPR036866">
    <property type="entry name" value="RibonucZ/Hydroxyglut_hydro"/>
</dbReference>
<feature type="transmembrane region" description="Helical" evidence="6">
    <location>
        <begin position="450"/>
        <end position="470"/>
    </location>
</feature>
<evidence type="ECO:0000259" key="7">
    <source>
        <dbReference type="SMART" id="SM00849"/>
    </source>
</evidence>
<dbReference type="Pfam" id="PF13567">
    <property type="entry name" value="DUF4131"/>
    <property type="match status" value="1"/>
</dbReference>
<feature type="transmembrane region" description="Helical" evidence="6">
    <location>
        <begin position="283"/>
        <end position="301"/>
    </location>
</feature>
<dbReference type="InterPro" id="IPR025405">
    <property type="entry name" value="DUF4131"/>
</dbReference>
<dbReference type="NCBIfam" id="TIGR00360">
    <property type="entry name" value="ComEC_N-term"/>
    <property type="match status" value="1"/>
</dbReference>
<reference evidence="8 9" key="1">
    <citation type="submission" date="2017-05" db="EMBL/GenBank/DDBJ databases">
        <authorList>
            <person name="Varghese N."/>
            <person name="Submissions S."/>
        </authorList>
    </citation>
    <scope>NUCLEOTIDE SEQUENCE [LARGE SCALE GENOMIC DNA]</scope>
    <source>
        <strain evidence="8 9">CGMCC 1.7287</strain>
    </source>
</reference>
<evidence type="ECO:0000313" key="9">
    <source>
        <dbReference type="Proteomes" id="UP001159257"/>
    </source>
</evidence>
<dbReference type="InterPro" id="IPR001279">
    <property type="entry name" value="Metallo-B-lactamas"/>
</dbReference>
<evidence type="ECO:0000256" key="5">
    <source>
        <dbReference type="ARBA" id="ARBA00023136"/>
    </source>
</evidence>
<dbReference type="CDD" id="cd07731">
    <property type="entry name" value="ComA-like_MBL-fold"/>
    <property type="match status" value="1"/>
</dbReference>
<dbReference type="EMBL" id="FXWV01000002">
    <property type="protein sequence ID" value="SMR71474.1"/>
    <property type="molecule type" value="Genomic_DNA"/>
</dbReference>
<feature type="transmembrane region" description="Helical" evidence="6">
    <location>
        <begin position="390"/>
        <end position="412"/>
    </location>
</feature>
<protein>
    <submittedName>
        <fullName evidence="8">Competence protein ComEC</fullName>
    </submittedName>
</protein>
<dbReference type="RefSeq" id="WP_239039451.1">
    <property type="nucleotide sequence ID" value="NZ_BAAAEY010000001.1"/>
</dbReference>
<evidence type="ECO:0000256" key="1">
    <source>
        <dbReference type="ARBA" id="ARBA00004651"/>
    </source>
</evidence>
<keyword evidence="5 6" id="KW-0472">Membrane</keyword>
<dbReference type="Pfam" id="PF00753">
    <property type="entry name" value="Lactamase_B"/>
    <property type="match status" value="1"/>
</dbReference>
<sequence length="743" mass="81514">MIAYLFGILAVTFVPALSWAWLLLALALPVLMSNGIRRLVLPFVMGLLVATLYGHWQLAHRFEHSPSDYVFTAEIVDLPRYQNGRYVLLLKPINSAELASEVKSLRLIRATYYGQEYTLYEGDELEMLIRLKSPGGLRNPSAFDLERYYLANGIDARGYIKEIRSHLSVKPGLGNLRQRLASYFEDAFPAASAVMFRALVLGDRSQISPDQWRILQVTGTAHLFVVSGLHVAVVAALGWGLGRLLQLPTLLLGWRHVGWYMFPSATALLIAGSYAWLSGWGIPVQRAWLMLAVFVIAGWMLRPLSGWERWKLALVVIVSLHPLAVLEAGLWLSFGAVALILLMQGDSELPRPWSHVELGARLQLMLFVGMLPLMASVFNQFSLLSIPVNLVAVPMLTLVIWSLPVVLLLPWIDTGLTAGIERVVEVLWQLLFWCGDVLGLHAQVAAPGGVVLIIGGVAVLLLLLPIPLLYRMLVVPLLVPLLSVQAAKPSEGHFRAWLFDVGQGQAVLVETAGGAVLYDTGPGYSSGGAAFGYAVQPMLVDRGIRALQALIVSHGDSDHAGGYEVVRQYFSYSMVYAGEPELTPGAMDCSDQQWQLGGVSFGFLRAYDKSEGLSSNNRSCILRVENGTCSLLITGDLDMSGEYKLLSGGHHAPVTWLVAGHHGSRDSTTGAILDLLAPEWVLISAGKYNRFGHPHKEVIAKLEARDIPWMVTANAGAIEMVADMEHCSTQALREQEKRYWTAG</sequence>
<feature type="domain" description="Metallo-beta-lactamase" evidence="7">
    <location>
        <begin position="503"/>
        <end position="687"/>
    </location>
</feature>
<feature type="transmembrane region" description="Helical" evidence="6">
    <location>
        <begin position="39"/>
        <end position="56"/>
    </location>
</feature>
<feature type="transmembrane region" description="Helical" evidence="6">
    <location>
        <begin position="223"/>
        <end position="245"/>
    </location>
</feature>
<keyword evidence="3 6" id="KW-0812">Transmembrane</keyword>
<evidence type="ECO:0000313" key="8">
    <source>
        <dbReference type="EMBL" id="SMR71474.1"/>
    </source>
</evidence>
<dbReference type="Gene3D" id="3.60.15.10">
    <property type="entry name" value="Ribonuclease Z/Hydroxyacylglutathione hydrolase-like"/>
    <property type="match status" value="1"/>
</dbReference>